<protein>
    <submittedName>
        <fullName evidence="2">Uncharacterized protein</fullName>
    </submittedName>
</protein>
<dbReference type="RefSeq" id="WP_211947397.1">
    <property type="nucleotide sequence ID" value="NZ_CAJPUY010000007.1"/>
</dbReference>
<dbReference type="AlphaFoldDB" id="A0A916ITL2"/>
<name>A0A916ITL2_9BURK</name>
<feature type="compositionally biased region" description="Polar residues" evidence="1">
    <location>
        <begin position="113"/>
        <end position="125"/>
    </location>
</feature>
<evidence type="ECO:0000256" key="1">
    <source>
        <dbReference type="SAM" id="MobiDB-lite"/>
    </source>
</evidence>
<dbReference type="EMBL" id="CAJPUY010000007">
    <property type="protein sequence ID" value="CAG2140979.1"/>
    <property type="molecule type" value="Genomic_DNA"/>
</dbReference>
<reference evidence="2" key="1">
    <citation type="submission" date="2021-03" db="EMBL/GenBank/DDBJ databases">
        <authorList>
            <person name="Peeters C."/>
        </authorList>
    </citation>
    <scope>NUCLEOTIDE SEQUENCE</scope>
    <source>
        <strain evidence="2">LMG 31506</strain>
    </source>
</reference>
<feature type="region of interest" description="Disordered" evidence="1">
    <location>
        <begin position="105"/>
        <end position="125"/>
    </location>
</feature>
<gene>
    <name evidence="2" type="ORF">LMG31506_02442</name>
</gene>
<comment type="caution">
    <text evidence="2">The sequence shown here is derived from an EMBL/GenBank/DDBJ whole genome shotgun (WGS) entry which is preliminary data.</text>
</comment>
<dbReference type="Proteomes" id="UP000672934">
    <property type="component" value="Unassembled WGS sequence"/>
</dbReference>
<keyword evidence="3" id="KW-1185">Reference proteome</keyword>
<accession>A0A916ITL2</accession>
<organism evidence="2 3">
    <name type="scientific">Cupriavidus yeoncheonensis</name>
    <dbReference type="NCBI Taxonomy" id="1462994"/>
    <lineage>
        <taxon>Bacteria</taxon>
        <taxon>Pseudomonadati</taxon>
        <taxon>Pseudomonadota</taxon>
        <taxon>Betaproteobacteria</taxon>
        <taxon>Burkholderiales</taxon>
        <taxon>Burkholderiaceae</taxon>
        <taxon>Cupriavidus</taxon>
    </lineage>
</organism>
<sequence>MPRKPAPHDPYSKLPHRIQFSPAFRALSATARALLLDVISRERGSNNGDLIVSRSIFAPMGWTSDQKLRRALEELMTAGLLIRTVAGRQRVAARYALSWLPIDKNRPHGPTMNGESRTFSVPESGSLSVPIRDLLRSQNGTAKSSYAPESGPYQSEKQGLAFPNRDRVASCQVGANENAVRFAPWKPGTGQPMTVYLAESGDGLSVSVCPSIQRTATELCDAATDPAVVLQAARRALAIATQHNAVLRLVGTAAAFAKFDPYLNAAKAEGAMP</sequence>
<evidence type="ECO:0000313" key="2">
    <source>
        <dbReference type="EMBL" id="CAG2140979.1"/>
    </source>
</evidence>
<proteinExistence type="predicted"/>
<evidence type="ECO:0000313" key="3">
    <source>
        <dbReference type="Proteomes" id="UP000672934"/>
    </source>
</evidence>